<organism evidence="1">
    <name type="scientific">gut metagenome</name>
    <dbReference type="NCBI Taxonomy" id="749906"/>
    <lineage>
        <taxon>unclassified sequences</taxon>
        <taxon>metagenomes</taxon>
        <taxon>organismal metagenomes</taxon>
    </lineage>
</organism>
<feature type="non-terminal residue" evidence="1">
    <location>
        <position position="1"/>
    </location>
</feature>
<gene>
    <name evidence="1" type="ORF">EVA_18338</name>
</gene>
<accession>J9FF93</accession>
<sequence>DKENSAYCCNFGGKFTLEYLCEFF</sequence>
<proteinExistence type="predicted"/>
<evidence type="ECO:0000313" key="1">
    <source>
        <dbReference type="EMBL" id="EJW93551.1"/>
    </source>
</evidence>
<reference evidence="1" key="1">
    <citation type="journal article" date="2012" name="PLoS ONE">
        <title>Gene sets for utilization of primary and secondary nutrition supplies in the distal gut of endangered iberian lynx.</title>
        <authorList>
            <person name="Alcaide M."/>
            <person name="Messina E."/>
            <person name="Richter M."/>
            <person name="Bargiela R."/>
            <person name="Peplies J."/>
            <person name="Huws S.A."/>
            <person name="Newbold C.J."/>
            <person name="Golyshin P.N."/>
            <person name="Simon M.A."/>
            <person name="Lopez G."/>
            <person name="Yakimov M.M."/>
            <person name="Ferrer M."/>
        </authorList>
    </citation>
    <scope>NUCLEOTIDE SEQUENCE</scope>
</reference>
<protein>
    <submittedName>
        <fullName evidence="1">Uncharacterized protein</fullName>
    </submittedName>
</protein>
<dbReference type="AlphaFoldDB" id="J9FF93"/>
<dbReference type="EMBL" id="AMCI01006904">
    <property type="protein sequence ID" value="EJW93551.1"/>
    <property type="molecule type" value="Genomic_DNA"/>
</dbReference>
<name>J9FF93_9ZZZZ</name>
<comment type="caution">
    <text evidence="1">The sequence shown here is derived from an EMBL/GenBank/DDBJ whole genome shotgun (WGS) entry which is preliminary data.</text>
</comment>